<evidence type="ECO:0000313" key="2">
    <source>
        <dbReference type="Proteomes" id="UP000800035"/>
    </source>
</evidence>
<dbReference type="OrthoDB" id="3501153at2759"/>
<proteinExistence type="predicted"/>
<evidence type="ECO:0000313" key="1">
    <source>
        <dbReference type="EMBL" id="KAF1952034.1"/>
    </source>
</evidence>
<dbReference type="PANTHER" id="PTHR35896">
    <property type="entry name" value="IG-LIKE DOMAIN-CONTAINING PROTEIN"/>
    <property type="match status" value="1"/>
</dbReference>
<dbReference type="Proteomes" id="UP000800035">
    <property type="component" value="Unassembled WGS sequence"/>
</dbReference>
<organism evidence="1 2">
    <name type="scientific">Byssothecium circinans</name>
    <dbReference type="NCBI Taxonomy" id="147558"/>
    <lineage>
        <taxon>Eukaryota</taxon>
        <taxon>Fungi</taxon>
        <taxon>Dikarya</taxon>
        <taxon>Ascomycota</taxon>
        <taxon>Pezizomycotina</taxon>
        <taxon>Dothideomycetes</taxon>
        <taxon>Pleosporomycetidae</taxon>
        <taxon>Pleosporales</taxon>
        <taxon>Massarineae</taxon>
        <taxon>Massarinaceae</taxon>
        <taxon>Byssothecium</taxon>
    </lineage>
</organism>
<keyword evidence="2" id="KW-1185">Reference proteome</keyword>
<feature type="non-terminal residue" evidence="1">
    <location>
        <position position="1"/>
    </location>
</feature>
<dbReference type="InterPro" id="IPR053008">
    <property type="entry name" value="Phomopsin_biosynth_assoc"/>
</dbReference>
<gene>
    <name evidence="1" type="ORF">CC80DRAFT_392314</name>
</gene>
<name>A0A6A5TIN9_9PLEO</name>
<protein>
    <submittedName>
        <fullName evidence="1">Uncharacterized protein</fullName>
    </submittedName>
</protein>
<feature type="non-terminal residue" evidence="1">
    <location>
        <position position="161"/>
    </location>
</feature>
<reference evidence="1" key="1">
    <citation type="journal article" date="2020" name="Stud. Mycol.">
        <title>101 Dothideomycetes genomes: a test case for predicting lifestyles and emergence of pathogens.</title>
        <authorList>
            <person name="Haridas S."/>
            <person name="Albert R."/>
            <person name="Binder M."/>
            <person name="Bloem J."/>
            <person name="Labutti K."/>
            <person name="Salamov A."/>
            <person name="Andreopoulos B."/>
            <person name="Baker S."/>
            <person name="Barry K."/>
            <person name="Bills G."/>
            <person name="Bluhm B."/>
            <person name="Cannon C."/>
            <person name="Castanera R."/>
            <person name="Culley D."/>
            <person name="Daum C."/>
            <person name="Ezra D."/>
            <person name="Gonzalez J."/>
            <person name="Henrissat B."/>
            <person name="Kuo A."/>
            <person name="Liang C."/>
            <person name="Lipzen A."/>
            <person name="Lutzoni F."/>
            <person name="Magnuson J."/>
            <person name="Mondo S."/>
            <person name="Nolan M."/>
            <person name="Ohm R."/>
            <person name="Pangilinan J."/>
            <person name="Park H.-J."/>
            <person name="Ramirez L."/>
            <person name="Alfaro M."/>
            <person name="Sun H."/>
            <person name="Tritt A."/>
            <person name="Yoshinaga Y."/>
            <person name="Zwiers L.-H."/>
            <person name="Turgeon B."/>
            <person name="Goodwin S."/>
            <person name="Spatafora J."/>
            <person name="Crous P."/>
            <person name="Grigoriev I."/>
        </authorList>
    </citation>
    <scope>NUCLEOTIDE SEQUENCE</scope>
    <source>
        <strain evidence="1">CBS 675.92</strain>
    </source>
</reference>
<dbReference type="AlphaFoldDB" id="A0A6A5TIN9"/>
<dbReference type="PANTHER" id="PTHR35896:SF3">
    <property type="entry name" value="MAJOR FACILITATOR SUPERFAMILY TRANSPORTER"/>
    <property type="match status" value="1"/>
</dbReference>
<sequence>SHRISSRIDVYRPSTFPADYNLCSCGTTITQARANNCKYDSMAAAWLPAYCRDDALTTEFERSGPGPNGEWPYYADANGTIPLSIEEIGLLGESQIGFWARRDWHVAHCLWYWEKYVRMRDTGAVMERKFDRTKHVRHCRHLALKEGAEPQKLVEVWVAMS</sequence>
<accession>A0A6A5TIN9</accession>
<dbReference type="EMBL" id="ML977013">
    <property type="protein sequence ID" value="KAF1952034.1"/>
    <property type="molecule type" value="Genomic_DNA"/>
</dbReference>